<evidence type="ECO:0008006" key="5">
    <source>
        <dbReference type="Google" id="ProtNLM"/>
    </source>
</evidence>
<comment type="caution">
    <text evidence="3">The sequence shown here is derived from an EMBL/GenBank/DDBJ whole genome shotgun (WGS) entry which is preliminary data.</text>
</comment>
<protein>
    <recommendedName>
        <fullName evidence="5">Pentapeptide MXKDX repeat protein</fullName>
    </recommendedName>
</protein>
<feature type="chain" id="PRO_5047220401" description="Pentapeptide MXKDX repeat protein" evidence="2">
    <location>
        <begin position="21"/>
        <end position="81"/>
    </location>
</feature>
<dbReference type="RefSeq" id="WP_326321310.1">
    <property type="nucleotide sequence ID" value="NZ_JAYLAA010000042.1"/>
</dbReference>
<dbReference type="EMBL" id="JAYLAA010000042">
    <property type="protein sequence ID" value="MEC3876573.1"/>
    <property type="molecule type" value="Genomic_DNA"/>
</dbReference>
<gene>
    <name evidence="3" type="ORF">SOP96_12685</name>
</gene>
<accession>A0ABU6HUM1</accession>
<feature type="region of interest" description="Disordered" evidence="1">
    <location>
        <begin position="24"/>
        <end position="81"/>
    </location>
</feature>
<evidence type="ECO:0000256" key="2">
    <source>
        <dbReference type="SAM" id="SignalP"/>
    </source>
</evidence>
<feature type="compositionally biased region" description="Basic and acidic residues" evidence="1">
    <location>
        <begin position="29"/>
        <end position="43"/>
    </location>
</feature>
<name>A0ABU6HUM1_9FLAO</name>
<reference evidence="3 4" key="1">
    <citation type="submission" date="2024-01" db="EMBL/GenBank/DDBJ databases">
        <title>Chryseobacterium sp. T9W2-O.</title>
        <authorList>
            <person name="Maltman C."/>
        </authorList>
    </citation>
    <scope>NUCLEOTIDE SEQUENCE [LARGE SCALE GENOMIC DNA]</scope>
    <source>
        <strain evidence="3 4">T9W2-O</strain>
    </source>
</reference>
<evidence type="ECO:0000313" key="3">
    <source>
        <dbReference type="EMBL" id="MEC3876573.1"/>
    </source>
</evidence>
<proteinExistence type="predicted"/>
<sequence length="81" mass="9214">MKNLILATTFAMFGTIAVSAQTTPQMKNDTVKPDTTRSRDMRTDNMNNGTNNNWDKSKTDTANWKNRDATTGDRKMKKKNK</sequence>
<dbReference type="Proteomes" id="UP001348397">
    <property type="component" value="Unassembled WGS sequence"/>
</dbReference>
<keyword evidence="2" id="KW-0732">Signal</keyword>
<keyword evidence="4" id="KW-1185">Reference proteome</keyword>
<organism evidence="3 4">
    <name type="scientific">Chryseobacterium salviniae</name>
    <dbReference type="NCBI Taxonomy" id="3101750"/>
    <lineage>
        <taxon>Bacteria</taxon>
        <taxon>Pseudomonadati</taxon>
        <taxon>Bacteroidota</taxon>
        <taxon>Flavobacteriia</taxon>
        <taxon>Flavobacteriales</taxon>
        <taxon>Weeksellaceae</taxon>
        <taxon>Chryseobacterium group</taxon>
        <taxon>Chryseobacterium</taxon>
    </lineage>
</organism>
<feature type="signal peptide" evidence="2">
    <location>
        <begin position="1"/>
        <end position="20"/>
    </location>
</feature>
<evidence type="ECO:0000256" key="1">
    <source>
        <dbReference type="SAM" id="MobiDB-lite"/>
    </source>
</evidence>
<feature type="compositionally biased region" description="Basic and acidic residues" evidence="1">
    <location>
        <begin position="55"/>
        <end position="74"/>
    </location>
</feature>
<evidence type="ECO:0000313" key="4">
    <source>
        <dbReference type="Proteomes" id="UP001348397"/>
    </source>
</evidence>